<dbReference type="InterPro" id="IPR000524">
    <property type="entry name" value="Tscrpt_reg_HTH_GntR"/>
</dbReference>
<dbReference type="RefSeq" id="WP_009449466.1">
    <property type="nucleotide sequence ID" value="NZ_AMSI01000002.1"/>
</dbReference>
<organism evidence="7 8">
    <name type="scientific">Nitratireductor indicus C115</name>
    <dbReference type="NCBI Taxonomy" id="1231190"/>
    <lineage>
        <taxon>Bacteria</taxon>
        <taxon>Pseudomonadati</taxon>
        <taxon>Pseudomonadota</taxon>
        <taxon>Alphaproteobacteria</taxon>
        <taxon>Hyphomicrobiales</taxon>
        <taxon>Phyllobacteriaceae</taxon>
        <taxon>Nitratireductor</taxon>
    </lineage>
</organism>
<comment type="caution">
    <text evidence="7">The sequence shown here is derived from an EMBL/GenBank/DDBJ whole genome shotgun (WGS) entry which is preliminary data.</text>
</comment>
<evidence type="ECO:0000259" key="6">
    <source>
        <dbReference type="PROSITE" id="PS50949"/>
    </source>
</evidence>
<dbReference type="SUPFAM" id="SSF53383">
    <property type="entry name" value="PLP-dependent transferases"/>
    <property type="match status" value="1"/>
</dbReference>
<dbReference type="InterPro" id="IPR036388">
    <property type="entry name" value="WH-like_DNA-bd_sf"/>
</dbReference>
<name>K2P0I1_9HYPH</name>
<evidence type="ECO:0000313" key="7">
    <source>
        <dbReference type="EMBL" id="EKF43684.1"/>
    </source>
</evidence>
<evidence type="ECO:0000256" key="3">
    <source>
        <dbReference type="ARBA" id="ARBA00023015"/>
    </source>
</evidence>
<keyword evidence="2" id="KW-0663">Pyridoxal phosphate</keyword>
<dbReference type="CDD" id="cd00609">
    <property type="entry name" value="AAT_like"/>
    <property type="match status" value="1"/>
</dbReference>
<dbReference type="Proteomes" id="UP000007374">
    <property type="component" value="Unassembled WGS sequence"/>
</dbReference>
<feature type="domain" description="HTH gntR-type" evidence="6">
    <location>
        <begin position="14"/>
        <end position="82"/>
    </location>
</feature>
<dbReference type="Pfam" id="PF00155">
    <property type="entry name" value="Aminotran_1_2"/>
    <property type="match status" value="1"/>
</dbReference>
<keyword evidence="3" id="KW-0805">Transcription regulation</keyword>
<evidence type="ECO:0000256" key="1">
    <source>
        <dbReference type="ARBA" id="ARBA00005384"/>
    </source>
</evidence>
<dbReference type="CDD" id="cd07377">
    <property type="entry name" value="WHTH_GntR"/>
    <property type="match status" value="1"/>
</dbReference>
<dbReference type="EMBL" id="AMSI01000002">
    <property type="protein sequence ID" value="EKF43684.1"/>
    <property type="molecule type" value="Genomic_DNA"/>
</dbReference>
<dbReference type="SUPFAM" id="SSF46785">
    <property type="entry name" value="Winged helix' DNA-binding domain"/>
    <property type="match status" value="1"/>
</dbReference>
<accession>K2P0I1</accession>
<gene>
    <name evidence="7" type="ORF">NA8A_02690</name>
</gene>
<dbReference type="STRING" id="721133.SAMN05216176_11624"/>
<dbReference type="Gene3D" id="1.10.10.10">
    <property type="entry name" value="Winged helix-like DNA-binding domain superfamily/Winged helix DNA-binding domain"/>
    <property type="match status" value="1"/>
</dbReference>
<dbReference type="PANTHER" id="PTHR46577:SF1">
    <property type="entry name" value="HTH-TYPE TRANSCRIPTIONAL REGULATORY PROTEIN GABR"/>
    <property type="match status" value="1"/>
</dbReference>
<dbReference type="InterPro" id="IPR036390">
    <property type="entry name" value="WH_DNA-bd_sf"/>
</dbReference>
<dbReference type="Pfam" id="PF00392">
    <property type="entry name" value="GntR"/>
    <property type="match status" value="1"/>
</dbReference>
<dbReference type="InterPro" id="IPR004839">
    <property type="entry name" value="Aminotransferase_I/II_large"/>
</dbReference>
<dbReference type="InterPro" id="IPR051446">
    <property type="entry name" value="HTH_trans_reg/aminotransferase"/>
</dbReference>
<dbReference type="InterPro" id="IPR015424">
    <property type="entry name" value="PyrdxlP-dep_Trfase"/>
</dbReference>
<evidence type="ECO:0000256" key="4">
    <source>
        <dbReference type="ARBA" id="ARBA00023125"/>
    </source>
</evidence>
<reference evidence="7 8" key="1">
    <citation type="journal article" date="2012" name="J. Bacteriol.">
        <title>Genome Sequence of Nitratireductor indicus Type Strain C115.</title>
        <authorList>
            <person name="Lai Q."/>
            <person name="Li G."/>
            <person name="Yu Z."/>
            <person name="Shao Z."/>
        </authorList>
    </citation>
    <scope>NUCLEOTIDE SEQUENCE [LARGE SCALE GENOMIC DNA]</scope>
    <source>
        <strain evidence="7 8">C115</strain>
    </source>
</reference>
<dbReference type="PANTHER" id="PTHR46577">
    <property type="entry name" value="HTH-TYPE TRANSCRIPTIONAL REGULATORY PROTEIN GABR"/>
    <property type="match status" value="1"/>
</dbReference>
<dbReference type="AlphaFoldDB" id="K2P0I1"/>
<dbReference type="InterPro" id="IPR015421">
    <property type="entry name" value="PyrdxlP-dep_Trfase_major"/>
</dbReference>
<keyword evidence="5" id="KW-0804">Transcription</keyword>
<protein>
    <submittedName>
        <fullName evidence="7">GntR family transcriptional regulator</fullName>
    </submittedName>
</protein>
<dbReference type="PATRIC" id="fig|1231190.3.peg.568"/>
<dbReference type="GO" id="GO:0003700">
    <property type="term" value="F:DNA-binding transcription factor activity"/>
    <property type="evidence" value="ECO:0007669"/>
    <property type="project" value="InterPro"/>
</dbReference>
<keyword evidence="8" id="KW-1185">Reference proteome</keyword>
<dbReference type="eggNOG" id="COG1167">
    <property type="taxonomic scope" value="Bacteria"/>
</dbReference>
<dbReference type="SMART" id="SM00345">
    <property type="entry name" value="HTH_GNTR"/>
    <property type="match status" value="1"/>
</dbReference>
<dbReference type="GO" id="GO:0030170">
    <property type="term" value="F:pyridoxal phosphate binding"/>
    <property type="evidence" value="ECO:0007669"/>
    <property type="project" value="InterPro"/>
</dbReference>
<comment type="similarity">
    <text evidence="1">In the C-terminal section; belongs to the class-I pyridoxal-phosphate-dependent aminotransferase family.</text>
</comment>
<dbReference type="OrthoDB" id="9804020at2"/>
<keyword evidence="4" id="KW-0238">DNA-binding</keyword>
<evidence type="ECO:0000313" key="8">
    <source>
        <dbReference type="Proteomes" id="UP000007374"/>
    </source>
</evidence>
<dbReference type="PROSITE" id="PS50949">
    <property type="entry name" value="HTH_GNTR"/>
    <property type="match status" value="1"/>
</dbReference>
<proteinExistence type="inferred from homology"/>
<evidence type="ECO:0000256" key="2">
    <source>
        <dbReference type="ARBA" id="ARBA00022898"/>
    </source>
</evidence>
<sequence length="482" mass="52638">MREIAFEIREGTGQPVFLQLSREIIAAIEAGRLKPGQRLPGTRALAKTLKLHRNTVDAAYHEATMQGWLTAQPARGTFVADDLPLDPVPAGRRSKPLLATGTRKELRADNGPPLLEFSDGAPDARLLPAAELARALRNALHRPDLLNGAGYGDPRGVPALREALCLHLSAERGLEVHLDDLIVTRGSQMALFLAAAALIEPGEVIAVEEPGYPLAVSAFRAAGARVVPVPVDAEGISVEHLARIASGEPDIRAVYVTPHHQYPTTVTLGAARRIRLAELARQHNFTIIEDDYDHEYRFDGRPVLPLAARMGHEKGLVYVGSLSKVLAPGLRLGYATGPTELIRRMADLRQAIDRQGDVVLEQAVASLLHQGDLGRHTRKTRRIYQARRDRMAELLSRELSDELSFSLPAGGLALWTRIGQGLNAEQWSRAARRMGLSVMPGMNHCIEVTGAPQAFRIGFANLDEREAANAVVLLKRARESLR</sequence>
<dbReference type="Gene3D" id="3.40.640.10">
    <property type="entry name" value="Type I PLP-dependent aspartate aminotransferase-like (Major domain)"/>
    <property type="match status" value="1"/>
</dbReference>
<dbReference type="GO" id="GO:0003677">
    <property type="term" value="F:DNA binding"/>
    <property type="evidence" value="ECO:0007669"/>
    <property type="project" value="UniProtKB-KW"/>
</dbReference>
<evidence type="ECO:0000256" key="5">
    <source>
        <dbReference type="ARBA" id="ARBA00023163"/>
    </source>
</evidence>